<dbReference type="Proteomes" id="UP000245711">
    <property type="component" value="Chromosome"/>
</dbReference>
<feature type="domain" description="Acyl-CoA oxidase/dehydrogenase middle" evidence="8">
    <location>
        <begin position="122"/>
        <end position="208"/>
    </location>
</feature>
<dbReference type="InterPro" id="IPR037069">
    <property type="entry name" value="AcylCoA_DH/ox_N_sf"/>
</dbReference>
<dbReference type="SUPFAM" id="SSF47203">
    <property type="entry name" value="Acyl-CoA dehydrogenase C-terminal domain-like"/>
    <property type="match status" value="1"/>
</dbReference>
<dbReference type="Gene3D" id="2.40.110.10">
    <property type="entry name" value="Butyryl-CoA Dehydrogenase, subunit A, domain 2"/>
    <property type="match status" value="1"/>
</dbReference>
<sequence>MFIDLTDEQRELQAELRRYFSGLVTPAEAEIMRTERHGPTYREVIRRMGKDGWLGVGWPVEFGGRGFGEIEQQIFVNEATRADIPLPAVTLQTVGPTLQKYGTDEQKRKFLPAILAGEVHFAIGYTEPEAGTDLAALRTTAVRVGDEYIVNGQKIFTTGGHDADYLWLAVRTGSADSRHRGISILIMDTKDPGYSWTPIITCDGAHHVNATYYSDVRVPVNMLVGEENQGWRLITTQLNHERVMLGPAGRVGGLYDRIRDWVVAHGLLAEPDVRRALGEIHATYRLNELLNWQVASSDAEAIDIADASATKVFATERIQRIGRLVEEIIGRYGDPSDPDTAHLMTWLDMQTKRNLVITFGGGVNEVMRELIATAGLKLPRVPR</sequence>
<dbReference type="EMBL" id="CP021354">
    <property type="protein sequence ID" value="AWK70841.1"/>
    <property type="molecule type" value="Genomic_DNA"/>
</dbReference>
<keyword evidence="4 6" id="KW-0274">FAD</keyword>
<dbReference type="EMBL" id="JAWLUP010000041">
    <property type="protein sequence ID" value="MDV7266188.1"/>
    <property type="molecule type" value="Genomic_DNA"/>
</dbReference>
<dbReference type="Gene3D" id="1.10.540.10">
    <property type="entry name" value="Acyl-CoA dehydrogenase/oxidase, N-terminal domain"/>
    <property type="match status" value="1"/>
</dbReference>
<keyword evidence="5 6" id="KW-0560">Oxidoreductase</keyword>
<protein>
    <submittedName>
        <fullName evidence="10 11">Acyl-CoA dehydrogenase</fullName>
    </submittedName>
</protein>
<dbReference type="InterPro" id="IPR006091">
    <property type="entry name" value="Acyl-CoA_Oxase/DH_mid-dom"/>
</dbReference>
<dbReference type="GO" id="GO:0016627">
    <property type="term" value="F:oxidoreductase activity, acting on the CH-CH group of donors"/>
    <property type="evidence" value="ECO:0007669"/>
    <property type="project" value="InterPro"/>
</dbReference>
<feature type="domain" description="Acyl-CoA dehydrogenase/oxidase N-terminal" evidence="9">
    <location>
        <begin position="6"/>
        <end position="118"/>
    </location>
</feature>
<evidence type="ECO:0000259" key="9">
    <source>
        <dbReference type="Pfam" id="PF02771"/>
    </source>
</evidence>
<accession>A0A2S2BQF1</accession>
<dbReference type="Pfam" id="PF02771">
    <property type="entry name" value="Acyl-CoA_dh_N"/>
    <property type="match status" value="1"/>
</dbReference>
<reference evidence="10 12" key="1">
    <citation type="submission" date="2017-05" db="EMBL/GenBank/DDBJ databases">
        <title>Isolation of Rhodococcus sp. S2-17 biodegrading of BP-3.</title>
        <authorList>
            <person name="Lee Y."/>
            <person name="Kim K.H."/>
            <person name="Chun B.H."/>
            <person name="Jung H.S."/>
            <person name="Jeon C.O."/>
        </authorList>
    </citation>
    <scope>NUCLEOTIDE SEQUENCE [LARGE SCALE GENOMIC DNA]</scope>
    <source>
        <strain evidence="10 12">S2-17</strain>
    </source>
</reference>
<dbReference type="AlphaFoldDB" id="A0A2S2BQF1"/>
<dbReference type="InterPro" id="IPR013786">
    <property type="entry name" value="AcylCoA_DH/ox_N"/>
</dbReference>
<evidence type="ECO:0000313" key="10">
    <source>
        <dbReference type="EMBL" id="AWK70841.1"/>
    </source>
</evidence>
<evidence type="ECO:0000256" key="3">
    <source>
        <dbReference type="ARBA" id="ARBA00022630"/>
    </source>
</evidence>
<comment type="similarity">
    <text evidence="2 6">Belongs to the acyl-CoA dehydrogenase family.</text>
</comment>
<dbReference type="InterPro" id="IPR052161">
    <property type="entry name" value="Mycobact_Acyl-CoA_DH"/>
</dbReference>
<dbReference type="KEGG" id="roz:CBI38_03905"/>
<evidence type="ECO:0000256" key="4">
    <source>
        <dbReference type="ARBA" id="ARBA00022827"/>
    </source>
</evidence>
<proteinExistence type="inferred from homology"/>
<dbReference type="InterPro" id="IPR009075">
    <property type="entry name" value="AcylCo_DH/oxidase_C"/>
</dbReference>
<gene>
    <name evidence="10" type="ORF">CBI38_03905</name>
    <name evidence="11" type="ORF">R4315_16800</name>
</gene>
<evidence type="ECO:0000259" key="7">
    <source>
        <dbReference type="Pfam" id="PF00441"/>
    </source>
</evidence>
<feature type="domain" description="Acyl-CoA dehydrogenase/oxidase C-terminal" evidence="7">
    <location>
        <begin position="228"/>
        <end position="374"/>
    </location>
</feature>
<dbReference type="GO" id="GO:0050660">
    <property type="term" value="F:flavin adenine dinucleotide binding"/>
    <property type="evidence" value="ECO:0007669"/>
    <property type="project" value="InterPro"/>
</dbReference>
<dbReference type="InterPro" id="IPR036250">
    <property type="entry name" value="AcylCo_DH-like_C"/>
</dbReference>
<dbReference type="InterPro" id="IPR046373">
    <property type="entry name" value="Acyl-CoA_Oxase/DH_mid-dom_sf"/>
</dbReference>
<evidence type="ECO:0000256" key="1">
    <source>
        <dbReference type="ARBA" id="ARBA00001974"/>
    </source>
</evidence>
<dbReference type="Proteomes" id="UP001185863">
    <property type="component" value="Unassembled WGS sequence"/>
</dbReference>
<dbReference type="RefSeq" id="WP_109326545.1">
    <property type="nucleotide sequence ID" value="NZ_CP021354.1"/>
</dbReference>
<evidence type="ECO:0000259" key="8">
    <source>
        <dbReference type="Pfam" id="PF02770"/>
    </source>
</evidence>
<dbReference type="PANTHER" id="PTHR43292:SF3">
    <property type="entry name" value="ACYL-COA DEHYDROGENASE FADE29"/>
    <property type="match status" value="1"/>
</dbReference>
<dbReference type="OrthoDB" id="2431337at2"/>
<comment type="cofactor">
    <cofactor evidence="1 6">
        <name>FAD</name>
        <dbReference type="ChEBI" id="CHEBI:57692"/>
    </cofactor>
</comment>
<dbReference type="Gene3D" id="1.20.140.10">
    <property type="entry name" value="Butyryl-CoA Dehydrogenase, subunit A, domain 3"/>
    <property type="match status" value="1"/>
</dbReference>
<dbReference type="Pfam" id="PF00441">
    <property type="entry name" value="Acyl-CoA_dh_1"/>
    <property type="match status" value="1"/>
</dbReference>
<dbReference type="Pfam" id="PF02770">
    <property type="entry name" value="Acyl-CoA_dh_M"/>
    <property type="match status" value="1"/>
</dbReference>
<dbReference type="InterPro" id="IPR009100">
    <property type="entry name" value="AcylCoA_DH/oxidase_NM_dom_sf"/>
</dbReference>
<evidence type="ECO:0000313" key="11">
    <source>
        <dbReference type="EMBL" id="MDV7266188.1"/>
    </source>
</evidence>
<evidence type="ECO:0000313" key="12">
    <source>
        <dbReference type="Proteomes" id="UP000245711"/>
    </source>
</evidence>
<organism evidence="10 12">
    <name type="scientific">Rhodococcus oxybenzonivorans</name>
    <dbReference type="NCBI Taxonomy" id="1990687"/>
    <lineage>
        <taxon>Bacteria</taxon>
        <taxon>Bacillati</taxon>
        <taxon>Actinomycetota</taxon>
        <taxon>Actinomycetes</taxon>
        <taxon>Mycobacteriales</taxon>
        <taxon>Nocardiaceae</taxon>
        <taxon>Rhodococcus</taxon>
    </lineage>
</organism>
<reference evidence="11" key="2">
    <citation type="submission" date="2023-10" db="EMBL/GenBank/DDBJ databases">
        <title>Development of a sustainable strategy for remediation of hydrocarbon-contaminated territories based on the waste exchange concept.</title>
        <authorList>
            <person name="Krivoruchko A."/>
        </authorList>
    </citation>
    <scope>NUCLEOTIDE SEQUENCE</scope>
    <source>
        <strain evidence="11">IEGM 68</strain>
    </source>
</reference>
<keyword evidence="3 6" id="KW-0285">Flavoprotein</keyword>
<evidence type="ECO:0000256" key="5">
    <source>
        <dbReference type="ARBA" id="ARBA00023002"/>
    </source>
</evidence>
<dbReference type="SUPFAM" id="SSF56645">
    <property type="entry name" value="Acyl-CoA dehydrogenase NM domain-like"/>
    <property type="match status" value="1"/>
</dbReference>
<dbReference type="GO" id="GO:0005886">
    <property type="term" value="C:plasma membrane"/>
    <property type="evidence" value="ECO:0007669"/>
    <property type="project" value="TreeGrafter"/>
</dbReference>
<dbReference type="PANTHER" id="PTHR43292">
    <property type="entry name" value="ACYL-COA DEHYDROGENASE"/>
    <property type="match status" value="1"/>
</dbReference>
<name>A0A2S2BQF1_9NOCA</name>
<evidence type="ECO:0000256" key="2">
    <source>
        <dbReference type="ARBA" id="ARBA00009347"/>
    </source>
</evidence>
<evidence type="ECO:0000256" key="6">
    <source>
        <dbReference type="RuleBase" id="RU362125"/>
    </source>
</evidence>
<keyword evidence="12" id="KW-1185">Reference proteome</keyword>